<name>A0A517M0M0_9BACT</name>
<feature type="region of interest" description="Disordered" evidence="7">
    <location>
        <begin position="149"/>
        <end position="168"/>
    </location>
</feature>
<dbReference type="Gene3D" id="3.40.720.10">
    <property type="entry name" value="Alkaline Phosphatase, subunit A"/>
    <property type="match status" value="1"/>
</dbReference>
<dbReference type="GO" id="GO:0005737">
    <property type="term" value="C:cytoplasm"/>
    <property type="evidence" value="ECO:0007669"/>
    <property type="project" value="TreeGrafter"/>
</dbReference>
<dbReference type="Proteomes" id="UP000319557">
    <property type="component" value="Chromosome"/>
</dbReference>
<dbReference type="InterPro" id="IPR000917">
    <property type="entry name" value="Sulfatase_N"/>
</dbReference>
<protein>
    <submittedName>
        <fullName evidence="9">Arylsulfatase</fullName>
        <ecNumber evidence="9">3.1.6.1</ecNumber>
    </submittedName>
</protein>
<dbReference type="RefSeq" id="WP_145345571.1">
    <property type="nucleotide sequence ID" value="NZ_CP036261.1"/>
</dbReference>
<dbReference type="GO" id="GO:0004423">
    <property type="term" value="F:iduronate-2-sulfatase activity"/>
    <property type="evidence" value="ECO:0007669"/>
    <property type="project" value="InterPro"/>
</dbReference>
<dbReference type="InterPro" id="IPR017850">
    <property type="entry name" value="Alkaline_phosphatase_core_sf"/>
</dbReference>
<evidence type="ECO:0000313" key="10">
    <source>
        <dbReference type="Proteomes" id="UP000319557"/>
    </source>
</evidence>
<keyword evidence="10" id="KW-1185">Reference proteome</keyword>
<evidence type="ECO:0000256" key="2">
    <source>
        <dbReference type="ARBA" id="ARBA00008779"/>
    </source>
</evidence>
<dbReference type="GO" id="GO:0046872">
    <property type="term" value="F:metal ion binding"/>
    <property type="evidence" value="ECO:0007669"/>
    <property type="project" value="UniProtKB-KW"/>
</dbReference>
<keyword evidence="3" id="KW-0479">Metal-binding</keyword>
<dbReference type="KEGG" id="ruv:EC9_25690"/>
<evidence type="ECO:0000256" key="7">
    <source>
        <dbReference type="SAM" id="MobiDB-lite"/>
    </source>
</evidence>
<gene>
    <name evidence="9" type="ORF">EC9_25690</name>
</gene>
<dbReference type="EC" id="3.1.6.1" evidence="9"/>
<feature type="compositionally biased region" description="Basic and acidic residues" evidence="7">
    <location>
        <begin position="149"/>
        <end position="158"/>
    </location>
</feature>
<evidence type="ECO:0000256" key="3">
    <source>
        <dbReference type="ARBA" id="ARBA00022723"/>
    </source>
</evidence>
<evidence type="ECO:0000259" key="8">
    <source>
        <dbReference type="Pfam" id="PF00884"/>
    </source>
</evidence>
<dbReference type="AlphaFoldDB" id="A0A517M0M0"/>
<comment type="similarity">
    <text evidence="2">Belongs to the sulfatase family.</text>
</comment>
<organism evidence="9 10">
    <name type="scientific">Rosistilla ulvae</name>
    <dbReference type="NCBI Taxonomy" id="1930277"/>
    <lineage>
        <taxon>Bacteria</taxon>
        <taxon>Pseudomonadati</taxon>
        <taxon>Planctomycetota</taxon>
        <taxon>Planctomycetia</taxon>
        <taxon>Pirellulales</taxon>
        <taxon>Pirellulaceae</taxon>
        <taxon>Rosistilla</taxon>
    </lineage>
</organism>
<dbReference type="OrthoDB" id="9782218at2"/>
<evidence type="ECO:0000256" key="4">
    <source>
        <dbReference type="ARBA" id="ARBA00022729"/>
    </source>
</evidence>
<evidence type="ECO:0000313" key="9">
    <source>
        <dbReference type="EMBL" id="QDS88379.1"/>
    </source>
</evidence>
<comment type="cofactor">
    <cofactor evidence="1">
        <name>Ca(2+)</name>
        <dbReference type="ChEBI" id="CHEBI:29108"/>
    </cofactor>
</comment>
<evidence type="ECO:0000256" key="5">
    <source>
        <dbReference type="ARBA" id="ARBA00022801"/>
    </source>
</evidence>
<reference evidence="9 10" key="1">
    <citation type="submission" date="2019-02" db="EMBL/GenBank/DDBJ databases">
        <title>Deep-cultivation of Planctomycetes and their phenomic and genomic characterization uncovers novel biology.</title>
        <authorList>
            <person name="Wiegand S."/>
            <person name="Jogler M."/>
            <person name="Boedeker C."/>
            <person name="Pinto D."/>
            <person name="Vollmers J."/>
            <person name="Rivas-Marin E."/>
            <person name="Kohn T."/>
            <person name="Peeters S.H."/>
            <person name="Heuer A."/>
            <person name="Rast P."/>
            <person name="Oberbeckmann S."/>
            <person name="Bunk B."/>
            <person name="Jeske O."/>
            <person name="Meyerdierks A."/>
            <person name="Storesund J.E."/>
            <person name="Kallscheuer N."/>
            <person name="Luecker S."/>
            <person name="Lage O.M."/>
            <person name="Pohl T."/>
            <person name="Merkel B.J."/>
            <person name="Hornburger P."/>
            <person name="Mueller R.-W."/>
            <person name="Bruemmer F."/>
            <person name="Labrenz M."/>
            <person name="Spormann A.M."/>
            <person name="Op den Camp H."/>
            <person name="Overmann J."/>
            <person name="Amann R."/>
            <person name="Jetten M.S.M."/>
            <person name="Mascher T."/>
            <person name="Medema M.H."/>
            <person name="Devos D.P."/>
            <person name="Kaster A.-K."/>
            <person name="Ovreas L."/>
            <person name="Rohde M."/>
            <person name="Galperin M.Y."/>
            <person name="Jogler C."/>
        </authorList>
    </citation>
    <scope>NUCLEOTIDE SEQUENCE [LARGE SCALE GENOMIC DNA]</scope>
    <source>
        <strain evidence="9 10">EC9</strain>
    </source>
</reference>
<evidence type="ECO:0000256" key="6">
    <source>
        <dbReference type="ARBA" id="ARBA00022837"/>
    </source>
</evidence>
<dbReference type="CDD" id="cd16030">
    <property type="entry name" value="iduronate-2-sulfatase"/>
    <property type="match status" value="1"/>
</dbReference>
<keyword evidence="4" id="KW-0732">Signal</keyword>
<dbReference type="PANTHER" id="PTHR45953">
    <property type="entry name" value="IDURONATE 2-SULFATASE"/>
    <property type="match status" value="1"/>
</dbReference>
<dbReference type="SUPFAM" id="SSF53649">
    <property type="entry name" value="Alkaline phosphatase-like"/>
    <property type="match status" value="1"/>
</dbReference>
<dbReference type="Pfam" id="PF00884">
    <property type="entry name" value="Sulfatase"/>
    <property type="match status" value="1"/>
</dbReference>
<dbReference type="EMBL" id="CP036261">
    <property type="protein sequence ID" value="QDS88379.1"/>
    <property type="molecule type" value="Genomic_DNA"/>
</dbReference>
<proteinExistence type="inferred from homology"/>
<keyword evidence="5 9" id="KW-0378">Hydrolase</keyword>
<sequence>MLRLLAVGLALMVVEVGAAERPNVLFIAVDDLRPELACYGKQHIHSPNIDRLAASGVLFERAYCMVPTCGASRASMMSGIRPSRNRFVNYLAWAEKDAPGIKTLNTHFRENGYHTVSLGKIFHHPQDNAVGWSEPAWRPTGIPWYRRPENHSLHEQRQRKGSRTRGPAWEAADVADDAYADGKLAERAIADLRRLKKQDSPFFLAVGFFKPHLPFIAPQKYWDLYDRDAIQLPPNYATPQDAPPQSLHSSGELRAYAGIPSKGPVSDATAKHLIHGYYACVSYVDALIGTVLDELDALGLADNTVVVLWGDHGWNLGEHTLWCKHSCYETSMQIPLIIRAPGVNGGERRSGLVESIDIYPTLCELTQLPLPTHLQGKSLVALMGDTNAPWKTAAVGRYQAGDTIRTDRFRFSEYRDKSGRTMASMLYDHSVDENETTNIAKNRGDLTSQLSEALHDQMGRNGVLGAAPGQPKASER</sequence>
<keyword evidence="6" id="KW-0106">Calcium</keyword>
<dbReference type="InterPro" id="IPR035874">
    <property type="entry name" value="IDS"/>
</dbReference>
<dbReference type="PANTHER" id="PTHR45953:SF1">
    <property type="entry name" value="IDURONATE 2-SULFATASE"/>
    <property type="match status" value="1"/>
</dbReference>
<feature type="domain" description="Sulfatase N-terminal" evidence="8">
    <location>
        <begin position="22"/>
        <end position="367"/>
    </location>
</feature>
<accession>A0A517M0M0</accession>
<evidence type="ECO:0000256" key="1">
    <source>
        <dbReference type="ARBA" id="ARBA00001913"/>
    </source>
</evidence>
<dbReference type="GO" id="GO:0004065">
    <property type="term" value="F:arylsulfatase activity"/>
    <property type="evidence" value="ECO:0007669"/>
    <property type="project" value="UniProtKB-EC"/>
</dbReference>